<feature type="non-terminal residue" evidence="2">
    <location>
        <position position="412"/>
    </location>
</feature>
<gene>
    <name evidence="2" type="ORF">CSUI_010955</name>
</gene>
<evidence type="ECO:0000256" key="1">
    <source>
        <dbReference type="SAM" id="MobiDB-lite"/>
    </source>
</evidence>
<accession>A0A2C6KFQ4</accession>
<dbReference type="OrthoDB" id="365492at2759"/>
<comment type="caution">
    <text evidence="2">The sequence shown here is derived from an EMBL/GenBank/DDBJ whole genome shotgun (WGS) entry which is preliminary data.</text>
</comment>
<reference evidence="2 3" key="1">
    <citation type="journal article" date="2017" name="Int. J. Parasitol.">
        <title>The genome of the protozoan parasite Cystoisospora suis and a reverse vaccinology approach to identify vaccine candidates.</title>
        <authorList>
            <person name="Palmieri N."/>
            <person name="Shrestha A."/>
            <person name="Ruttkowski B."/>
            <person name="Beck T."/>
            <person name="Vogl C."/>
            <person name="Tomley F."/>
            <person name="Blake D.P."/>
            <person name="Joachim A."/>
        </authorList>
    </citation>
    <scope>NUCLEOTIDE SEQUENCE [LARGE SCALE GENOMIC DNA]</scope>
    <source>
        <strain evidence="2 3">Wien I</strain>
    </source>
</reference>
<name>A0A2C6KFQ4_9APIC</name>
<feature type="compositionally biased region" description="Basic residues" evidence="1">
    <location>
        <begin position="197"/>
        <end position="206"/>
    </location>
</feature>
<evidence type="ECO:0000313" key="3">
    <source>
        <dbReference type="Proteomes" id="UP000221165"/>
    </source>
</evidence>
<proteinExistence type="predicted"/>
<keyword evidence="3" id="KW-1185">Reference proteome</keyword>
<dbReference type="Proteomes" id="UP000221165">
    <property type="component" value="Unassembled WGS sequence"/>
</dbReference>
<sequence>MGREYGGGLVPYGFLGLPHLYTIMLTCVDRRIVDQKKFAESFVDLHEQYCTVCTPGRMHQIALLREDQKRHIQEGRRKGKTKPTSLDDSAVILYQREARRGYGRRDRNEGKEEQDESRAKGGRRRKHPLRPSLLLSRNGKDHAVFSKRREKERKEGHAVVVDSEKEKRGSSSPQRREGHDEPTEEEEEGRDVSSLKKISKKRRFWRRASIGEGDVHRSYRGKESSEEEEKGREDIDQQDRRSGSPFLRRDLGNTPVPLGSGRRLKKSSSDPEDLCTAGLAPGGGRRRRSASRDVDVEEGDLGSLSSTSIGTEGGGGRKREDFTRQAGKGERGKTSHLARKQRYLHEEDEDEEDDRSTHASFVVSGKGRRGSGYGEGEKVFHSFSHWRREEEEGGGCSCVLSVRLVMDIDERT</sequence>
<dbReference type="EMBL" id="MIGC01008997">
    <property type="protein sequence ID" value="PHJ15234.1"/>
    <property type="molecule type" value="Genomic_DNA"/>
</dbReference>
<feature type="compositionally biased region" description="Basic and acidic residues" evidence="1">
    <location>
        <begin position="96"/>
        <end position="119"/>
    </location>
</feature>
<feature type="compositionally biased region" description="Basic residues" evidence="1">
    <location>
        <begin position="120"/>
        <end position="129"/>
    </location>
</feature>
<feature type="compositionally biased region" description="Basic and acidic residues" evidence="1">
    <location>
        <begin position="315"/>
        <end position="333"/>
    </location>
</feature>
<dbReference type="RefSeq" id="XP_067916968.1">
    <property type="nucleotide sequence ID" value="XM_068071056.1"/>
</dbReference>
<feature type="region of interest" description="Disordered" evidence="1">
    <location>
        <begin position="71"/>
        <end position="375"/>
    </location>
</feature>
<dbReference type="AlphaFoldDB" id="A0A2C6KFQ4"/>
<feature type="compositionally biased region" description="Low complexity" evidence="1">
    <location>
        <begin position="301"/>
        <end position="310"/>
    </location>
</feature>
<feature type="compositionally biased region" description="Basic and acidic residues" evidence="1">
    <location>
        <begin position="213"/>
        <end position="251"/>
    </location>
</feature>
<evidence type="ECO:0000313" key="2">
    <source>
        <dbReference type="EMBL" id="PHJ15234.1"/>
    </source>
</evidence>
<feature type="compositionally biased region" description="Basic and acidic residues" evidence="1">
    <location>
        <begin position="138"/>
        <end position="181"/>
    </location>
</feature>
<organism evidence="2 3">
    <name type="scientific">Cystoisospora suis</name>
    <dbReference type="NCBI Taxonomy" id="483139"/>
    <lineage>
        <taxon>Eukaryota</taxon>
        <taxon>Sar</taxon>
        <taxon>Alveolata</taxon>
        <taxon>Apicomplexa</taxon>
        <taxon>Conoidasida</taxon>
        <taxon>Coccidia</taxon>
        <taxon>Eucoccidiorida</taxon>
        <taxon>Eimeriorina</taxon>
        <taxon>Sarcocystidae</taxon>
        <taxon>Cystoisospora</taxon>
    </lineage>
</organism>
<dbReference type="VEuPathDB" id="ToxoDB:CSUI_010955"/>
<dbReference type="GeneID" id="94434267"/>
<protein>
    <submittedName>
        <fullName evidence="2">Tranport-associated late exocytosis</fullName>
    </submittedName>
</protein>